<dbReference type="EMBL" id="PEXU01000043">
    <property type="protein sequence ID" value="PIS42428.1"/>
    <property type="molecule type" value="Genomic_DNA"/>
</dbReference>
<name>A0A2H0YVA6_9BACT</name>
<protein>
    <submittedName>
        <fullName evidence="2">Uncharacterized protein</fullName>
    </submittedName>
</protein>
<sequence length="107" mass="12032">MTSRSGFPQIFLIIIISLIAIFVVVVMALGVWWYFQNYVEPNITGASSNVYTKCVKFCQDNKKCESSKIIGQKIVNGQCECDCLTIPSRNTNSDLNTNILNSEQENE</sequence>
<comment type="caution">
    <text evidence="2">The sequence shown here is derived from an EMBL/GenBank/DDBJ whole genome shotgun (WGS) entry which is preliminary data.</text>
</comment>
<evidence type="ECO:0000256" key="1">
    <source>
        <dbReference type="SAM" id="Phobius"/>
    </source>
</evidence>
<reference evidence="2 3" key="1">
    <citation type="submission" date="2017-09" db="EMBL/GenBank/DDBJ databases">
        <title>Depth-based differentiation of microbial function through sediment-hosted aquifers and enrichment of novel symbionts in the deep terrestrial subsurface.</title>
        <authorList>
            <person name="Probst A.J."/>
            <person name="Ladd B."/>
            <person name="Jarett J.K."/>
            <person name="Geller-Mcgrath D.E."/>
            <person name="Sieber C.M."/>
            <person name="Emerson J.B."/>
            <person name="Anantharaman K."/>
            <person name="Thomas B.C."/>
            <person name="Malmstrom R."/>
            <person name="Stieglmeier M."/>
            <person name="Klingl A."/>
            <person name="Woyke T."/>
            <person name="Ryan C.M."/>
            <person name="Banfield J.F."/>
        </authorList>
    </citation>
    <scope>NUCLEOTIDE SEQUENCE [LARGE SCALE GENOMIC DNA]</scope>
    <source>
        <strain evidence="2">CG08_land_8_20_14_0_20_40_16</strain>
    </source>
</reference>
<keyword evidence="1" id="KW-1133">Transmembrane helix</keyword>
<organism evidence="2 3">
    <name type="scientific">Candidatus Kerfeldbacteria bacterium CG08_land_8_20_14_0_20_40_16</name>
    <dbReference type="NCBI Taxonomy" id="2014244"/>
    <lineage>
        <taxon>Bacteria</taxon>
        <taxon>Candidatus Kerfeldiibacteriota</taxon>
    </lineage>
</organism>
<keyword evidence="1" id="KW-0812">Transmembrane</keyword>
<feature type="transmembrane region" description="Helical" evidence="1">
    <location>
        <begin position="12"/>
        <end position="35"/>
    </location>
</feature>
<accession>A0A2H0YVA6</accession>
<keyword evidence="1" id="KW-0472">Membrane</keyword>
<gene>
    <name evidence="2" type="ORF">COT24_03590</name>
</gene>
<evidence type="ECO:0000313" key="2">
    <source>
        <dbReference type="EMBL" id="PIS42428.1"/>
    </source>
</evidence>
<dbReference type="Proteomes" id="UP000231542">
    <property type="component" value="Unassembled WGS sequence"/>
</dbReference>
<evidence type="ECO:0000313" key="3">
    <source>
        <dbReference type="Proteomes" id="UP000231542"/>
    </source>
</evidence>
<proteinExistence type="predicted"/>
<dbReference type="AlphaFoldDB" id="A0A2H0YVA6"/>